<reference evidence="7 8" key="1">
    <citation type="submission" date="2017-07" db="EMBL/GenBank/DDBJ databases">
        <title>Annotated genome sequence of Bacterioplanes sanyensis isolated from Red Sea.</title>
        <authorList>
            <person name="Rehman Z.U."/>
        </authorList>
    </citation>
    <scope>NUCLEOTIDE SEQUENCE [LARGE SCALE GENOMIC DNA]</scope>
    <source>
        <strain evidence="7 8">NV9</strain>
    </source>
</reference>
<dbReference type="Gene3D" id="3.40.30.10">
    <property type="entry name" value="Glutaredoxin"/>
    <property type="match status" value="1"/>
</dbReference>
<sequence>MLRVTGLLMVLLIALAAGLLSAQQNQPARLLQQDGLVLFPRPLPVSDFAFVDEHGATAARSDLQGRWQLLFFGYTYCPDICPMTLTHLNRSWQRLTPGQQQQLGVAMVSVDPQRDTPESLHLYMDYFNPEFRALTGNQAALQTLATELHAVYNRVERPDGQAYLMDHSANLAILDPQGRYRGYISPPHDPERLVPLLKLLLDGAAG</sequence>
<evidence type="ECO:0000256" key="4">
    <source>
        <dbReference type="PIRSR" id="PIRSR603782-2"/>
    </source>
</evidence>
<dbReference type="InterPro" id="IPR003782">
    <property type="entry name" value="SCO1/SenC"/>
</dbReference>
<dbReference type="Proteomes" id="UP000202440">
    <property type="component" value="Chromosome"/>
</dbReference>
<feature type="signal peptide" evidence="5">
    <location>
        <begin position="1"/>
        <end position="22"/>
    </location>
</feature>
<evidence type="ECO:0000256" key="2">
    <source>
        <dbReference type="ARBA" id="ARBA00023008"/>
    </source>
</evidence>
<dbReference type="SUPFAM" id="SSF52833">
    <property type="entry name" value="Thioredoxin-like"/>
    <property type="match status" value="1"/>
</dbReference>
<feature type="chain" id="PRO_5013234065" description="Thioredoxin domain-containing protein" evidence="5">
    <location>
        <begin position="23"/>
        <end position="206"/>
    </location>
</feature>
<evidence type="ECO:0000256" key="5">
    <source>
        <dbReference type="SAM" id="SignalP"/>
    </source>
</evidence>
<dbReference type="PROSITE" id="PS51352">
    <property type="entry name" value="THIOREDOXIN_2"/>
    <property type="match status" value="1"/>
</dbReference>
<feature type="binding site" evidence="3">
    <location>
        <position position="77"/>
    </location>
    <ligand>
        <name>Cu cation</name>
        <dbReference type="ChEBI" id="CHEBI:23378"/>
    </ligand>
</feature>
<dbReference type="InterPro" id="IPR013766">
    <property type="entry name" value="Thioredoxin_domain"/>
</dbReference>
<dbReference type="RefSeq" id="WP_094059244.1">
    <property type="nucleotide sequence ID" value="NZ_CP022530.1"/>
</dbReference>
<feature type="domain" description="Thioredoxin" evidence="6">
    <location>
        <begin position="19"/>
        <end position="202"/>
    </location>
</feature>
<dbReference type="EMBL" id="CP022530">
    <property type="protein sequence ID" value="ASP38045.1"/>
    <property type="molecule type" value="Genomic_DNA"/>
</dbReference>
<keyword evidence="5" id="KW-0732">Signal</keyword>
<name>A0A222FG38_9GAMM</name>
<feature type="binding site" evidence="3">
    <location>
        <position position="81"/>
    </location>
    <ligand>
        <name>Cu cation</name>
        <dbReference type="ChEBI" id="CHEBI:23378"/>
    </ligand>
</feature>
<evidence type="ECO:0000256" key="1">
    <source>
        <dbReference type="ARBA" id="ARBA00010996"/>
    </source>
</evidence>
<accession>A0A222FG38</accession>
<feature type="binding site" evidence="3">
    <location>
        <position position="167"/>
    </location>
    <ligand>
        <name>Cu cation</name>
        <dbReference type="ChEBI" id="CHEBI:23378"/>
    </ligand>
</feature>
<gene>
    <name evidence="7" type="ORF">CHH28_04825</name>
</gene>
<dbReference type="GO" id="GO:0046872">
    <property type="term" value="F:metal ion binding"/>
    <property type="evidence" value="ECO:0007669"/>
    <property type="project" value="UniProtKB-KW"/>
</dbReference>
<keyword evidence="2 3" id="KW-0186">Copper</keyword>
<keyword evidence="8" id="KW-1185">Reference proteome</keyword>
<evidence type="ECO:0000313" key="7">
    <source>
        <dbReference type="EMBL" id="ASP38045.1"/>
    </source>
</evidence>
<evidence type="ECO:0000313" key="8">
    <source>
        <dbReference type="Proteomes" id="UP000202440"/>
    </source>
</evidence>
<evidence type="ECO:0000256" key="3">
    <source>
        <dbReference type="PIRSR" id="PIRSR603782-1"/>
    </source>
</evidence>
<dbReference type="CDD" id="cd02968">
    <property type="entry name" value="SCO"/>
    <property type="match status" value="1"/>
</dbReference>
<dbReference type="Pfam" id="PF02630">
    <property type="entry name" value="SCO1-SenC"/>
    <property type="match status" value="1"/>
</dbReference>
<dbReference type="OrthoDB" id="9790194at2"/>
<keyword evidence="4" id="KW-1015">Disulfide bond</keyword>
<evidence type="ECO:0000259" key="6">
    <source>
        <dbReference type="PROSITE" id="PS51352"/>
    </source>
</evidence>
<dbReference type="PANTHER" id="PTHR12151:SF25">
    <property type="entry name" value="LINALOOL DEHYDRATASE_ISOMERASE DOMAIN-CONTAINING PROTEIN"/>
    <property type="match status" value="1"/>
</dbReference>
<dbReference type="KEGG" id="bsan:CHH28_04825"/>
<feature type="disulfide bond" description="Redox-active" evidence="4">
    <location>
        <begin position="77"/>
        <end position="81"/>
    </location>
</feature>
<proteinExistence type="inferred from homology"/>
<dbReference type="AlphaFoldDB" id="A0A222FG38"/>
<protein>
    <recommendedName>
        <fullName evidence="6">Thioredoxin domain-containing protein</fullName>
    </recommendedName>
</protein>
<organism evidence="7 8">
    <name type="scientific">Bacterioplanes sanyensis</name>
    <dbReference type="NCBI Taxonomy" id="1249553"/>
    <lineage>
        <taxon>Bacteria</taxon>
        <taxon>Pseudomonadati</taxon>
        <taxon>Pseudomonadota</taxon>
        <taxon>Gammaproteobacteria</taxon>
        <taxon>Oceanospirillales</taxon>
        <taxon>Oceanospirillaceae</taxon>
        <taxon>Bacterioplanes</taxon>
    </lineage>
</organism>
<dbReference type="InterPro" id="IPR036249">
    <property type="entry name" value="Thioredoxin-like_sf"/>
</dbReference>
<comment type="similarity">
    <text evidence="1">Belongs to the SCO1/2 family.</text>
</comment>
<keyword evidence="3" id="KW-0479">Metal-binding</keyword>
<dbReference type="PANTHER" id="PTHR12151">
    <property type="entry name" value="ELECTRON TRANSPORT PROTIN SCO1/SENC FAMILY MEMBER"/>
    <property type="match status" value="1"/>
</dbReference>